<dbReference type="EMBL" id="LMVO01000034">
    <property type="protein sequence ID" value="PAV08921.1"/>
    <property type="molecule type" value="Genomic_DNA"/>
</dbReference>
<protein>
    <recommendedName>
        <fullName evidence="4">HTH marR-type domain-containing protein</fullName>
    </recommendedName>
</protein>
<evidence type="ECO:0000313" key="6">
    <source>
        <dbReference type="Proteomes" id="UP000243820"/>
    </source>
</evidence>
<dbReference type="AlphaFoldDB" id="A0AAX0Q727"/>
<evidence type="ECO:0000256" key="1">
    <source>
        <dbReference type="ARBA" id="ARBA00023015"/>
    </source>
</evidence>
<comment type="caution">
    <text evidence="5">The sequence shown here is derived from an EMBL/GenBank/DDBJ whole genome shotgun (WGS) entry which is preliminary data.</text>
</comment>
<keyword evidence="2" id="KW-0238">DNA-binding</keyword>
<evidence type="ECO:0000259" key="4">
    <source>
        <dbReference type="PROSITE" id="PS50995"/>
    </source>
</evidence>
<dbReference type="InterPro" id="IPR036388">
    <property type="entry name" value="WH-like_DNA-bd_sf"/>
</dbReference>
<dbReference type="GO" id="GO:0003700">
    <property type="term" value="F:DNA-binding transcription factor activity"/>
    <property type="evidence" value="ECO:0007669"/>
    <property type="project" value="InterPro"/>
</dbReference>
<evidence type="ECO:0000313" key="5">
    <source>
        <dbReference type="EMBL" id="PAV08921.1"/>
    </source>
</evidence>
<dbReference type="Gene3D" id="1.10.10.10">
    <property type="entry name" value="Winged helix-like DNA-binding domain superfamily/Winged helix DNA-binding domain"/>
    <property type="match status" value="1"/>
</dbReference>
<dbReference type="Pfam" id="PF12802">
    <property type="entry name" value="MarR_2"/>
    <property type="match status" value="1"/>
</dbReference>
<organism evidence="5 6">
    <name type="scientific">Methanocorpusculum parvum</name>
    <dbReference type="NCBI Taxonomy" id="2193"/>
    <lineage>
        <taxon>Archaea</taxon>
        <taxon>Methanobacteriati</taxon>
        <taxon>Methanobacteriota</taxon>
        <taxon>Stenosarchaea group</taxon>
        <taxon>Methanomicrobia</taxon>
        <taxon>Methanomicrobiales</taxon>
        <taxon>Methanocorpusculaceae</taxon>
        <taxon>Methanocorpusculum</taxon>
    </lineage>
</organism>
<feature type="domain" description="HTH marR-type" evidence="4">
    <location>
        <begin position="5"/>
        <end position="157"/>
    </location>
</feature>
<name>A0AAX0Q727_9EURY</name>
<dbReference type="SUPFAM" id="SSF46785">
    <property type="entry name" value="Winged helix' DNA-binding domain"/>
    <property type="match status" value="1"/>
</dbReference>
<dbReference type="PANTHER" id="PTHR42756">
    <property type="entry name" value="TRANSCRIPTIONAL REGULATOR, MARR"/>
    <property type="match status" value="1"/>
</dbReference>
<dbReference type="SMART" id="SM00347">
    <property type="entry name" value="HTH_MARR"/>
    <property type="match status" value="1"/>
</dbReference>
<dbReference type="InterPro" id="IPR000835">
    <property type="entry name" value="HTH_MarR-typ"/>
</dbReference>
<keyword evidence="6" id="KW-1185">Reference proteome</keyword>
<dbReference type="PRINTS" id="PR00598">
    <property type="entry name" value="HTHMARR"/>
</dbReference>
<dbReference type="Proteomes" id="UP000243820">
    <property type="component" value="Unassembled WGS sequence"/>
</dbReference>
<evidence type="ECO:0000256" key="2">
    <source>
        <dbReference type="ARBA" id="ARBA00023125"/>
    </source>
</evidence>
<dbReference type="InterPro" id="IPR036390">
    <property type="entry name" value="WH_DNA-bd_sf"/>
</dbReference>
<accession>A0AAX0Q727</accession>
<sequence>MIMQQNPLERGIGHNIMAFDKYFRVYLKNCLNDYDLNIAEGMVLLSVREKGRENEGENIDRILTSEQETTQDQLVQELHYDKSVMTRTMQSLEAKEYVIRAVNPKDSRSFVFSLTEAGSAFKAVLMTIMTEWNAEVLDGFTPKEIELMNDMLARLAQNAKTACNRERE</sequence>
<dbReference type="PROSITE" id="PS50995">
    <property type="entry name" value="HTH_MARR_2"/>
    <property type="match status" value="1"/>
</dbReference>
<gene>
    <name evidence="5" type="ORF">ASJ83_01050</name>
</gene>
<proteinExistence type="predicted"/>
<dbReference type="PANTHER" id="PTHR42756:SF1">
    <property type="entry name" value="TRANSCRIPTIONAL REPRESSOR OF EMRAB OPERON"/>
    <property type="match status" value="1"/>
</dbReference>
<reference evidence="5 6" key="1">
    <citation type="journal article" date="2017" name="BMC Genomics">
        <title>Genomic analysis of methanogenic archaea reveals a shift towards energy conservation.</title>
        <authorList>
            <person name="Gilmore S.P."/>
            <person name="Henske J.K."/>
            <person name="Sexton J.A."/>
            <person name="Solomon K.V."/>
            <person name="Seppala S."/>
            <person name="Yoo J.I."/>
            <person name="Huyett L.M."/>
            <person name="Pressman A."/>
            <person name="Cogan J.Z."/>
            <person name="Kivenson V."/>
            <person name="Peng X."/>
            <person name="Tan Y."/>
            <person name="Valentine D.L."/>
            <person name="O'Malley M.A."/>
        </authorList>
    </citation>
    <scope>NUCLEOTIDE SEQUENCE [LARGE SCALE GENOMIC DNA]</scope>
    <source>
        <strain evidence="5 6">XII</strain>
    </source>
</reference>
<dbReference type="GO" id="GO:0003677">
    <property type="term" value="F:DNA binding"/>
    <property type="evidence" value="ECO:0007669"/>
    <property type="project" value="UniProtKB-KW"/>
</dbReference>
<dbReference type="RefSeq" id="WP_180738284.1">
    <property type="nucleotide sequence ID" value="NZ_LMVO01000034.1"/>
</dbReference>
<keyword evidence="1" id="KW-0805">Transcription regulation</keyword>
<keyword evidence="3" id="KW-0804">Transcription</keyword>
<evidence type="ECO:0000256" key="3">
    <source>
        <dbReference type="ARBA" id="ARBA00023163"/>
    </source>
</evidence>